<keyword evidence="2" id="KW-0560">Oxidoreductase</keyword>
<dbReference type="PANTHER" id="PTHR43279">
    <property type="entry name" value="CATECHOL-2,3-DIOXYGENASE"/>
    <property type="match status" value="1"/>
</dbReference>
<dbReference type="GO" id="GO:0051213">
    <property type="term" value="F:dioxygenase activity"/>
    <property type="evidence" value="ECO:0007669"/>
    <property type="project" value="UniProtKB-KW"/>
</dbReference>
<dbReference type="HOGENOM" id="CLU_059557_0_0_5"/>
<dbReference type="Gene3D" id="3.10.180.10">
    <property type="entry name" value="2,3-Dihydroxybiphenyl 1,2-Dioxygenase, domain 1"/>
    <property type="match status" value="2"/>
</dbReference>
<dbReference type="SUPFAM" id="SSF54593">
    <property type="entry name" value="Glyoxalase/Bleomycin resistance protein/Dihydroxybiphenyl dioxygenase"/>
    <property type="match status" value="2"/>
</dbReference>
<dbReference type="InterPro" id="IPR037523">
    <property type="entry name" value="VOC_core"/>
</dbReference>
<organism evidence="2 3">
    <name type="scientific">Brucella intermedia LMG 3301</name>
    <dbReference type="NCBI Taxonomy" id="641118"/>
    <lineage>
        <taxon>Bacteria</taxon>
        <taxon>Pseudomonadati</taxon>
        <taxon>Pseudomonadota</taxon>
        <taxon>Alphaproteobacteria</taxon>
        <taxon>Hyphomicrobiales</taxon>
        <taxon>Brucellaceae</taxon>
        <taxon>Brucella/Ochrobactrum group</taxon>
        <taxon>Brucella</taxon>
    </lineage>
</organism>
<dbReference type="AlphaFoldDB" id="C4WH73"/>
<gene>
    <name evidence="2" type="ORF">OINT_1000948</name>
</gene>
<dbReference type="Pfam" id="PF00903">
    <property type="entry name" value="Glyoxalase"/>
    <property type="match status" value="1"/>
</dbReference>
<reference evidence="2 3" key="1">
    <citation type="submission" date="2009-05" db="EMBL/GenBank/DDBJ databases">
        <authorList>
            <person name="Setubal J.C."/>
            <person name="Boyle S."/>
            <person name="Crasta O.R."/>
            <person name="Gillespie J.J."/>
            <person name="Kenyon R.W."/>
            <person name="Lu J."/>
            <person name="Mane S."/>
            <person name="Nagrani S."/>
            <person name="Shallom J.M."/>
            <person name="Shallom S."/>
            <person name="Shukla M."/>
            <person name="Snyder E.E."/>
            <person name="Sobral B.W."/>
            <person name="Wattam A.R."/>
            <person name="Will R."/>
            <person name="Williams K."/>
            <person name="Yoo H."/>
            <person name="Munk C."/>
            <person name="Tapia R."/>
            <person name="Green L."/>
            <person name="Rogers Y."/>
            <person name="Detter J.C."/>
            <person name="Bruce D."/>
            <person name="Brettin T.S."/>
            <person name="Tsolis R."/>
        </authorList>
    </citation>
    <scope>NUCLEOTIDE SEQUENCE [LARGE SCALE GENOMIC DNA]</scope>
    <source>
        <strain evidence="2 3">LMG 3301</strain>
    </source>
</reference>
<dbReference type="InterPro" id="IPR004360">
    <property type="entry name" value="Glyas_Fos-R_dOase_dom"/>
</dbReference>
<dbReference type="EMBL" id="ACQA01000001">
    <property type="protein sequence ID" value="EEQ95565.1"/>
    <property type="molecule type" value="Genomic_DNA"/>
</dbReference>
<evidence type="ECO:0000313" key="3">
    <source>
        <dbReference type="Proteomes" id="UP000004386"/>
    </source>
</evidence>
<protein>
    <submittedName>
        <fullName evidence="2">Biphenyl-2,3-diol 1,2-dioxygenase 3</fullName>
    </submittedName>
</protein>
<dbReference type="PANTHER" id="PTHR43279:SF1">
    <property type="entry name" value="CATECHOL-2,3-DIOXYGENASE"/>
    <property type="match status" value="1"/>
</dbReference>
<dbReference type="Proteomes" id="UP000004386">
    <property type="component" value="Unassembled WGS sequence"/>
</dbReference>
<name>C4WH73_9HYPH</name>
<accession>C4WH73</accession>
<comment type="caution">
    <text evidence="2">The sequence shown here is derived from an EMBL/GenBank/DDBJ whole genome shotgun (WGS) entry which is preliminary data.</text>
</comment>
<proteinExistence type="predicted"/>
<sequence>MMFRQDLKRDGDNDMAISRRKMLGAAGTAVMANILPVRAEMPSKESDMTQNLKAAAAETGRPVAPLPFAMTTPMRVARVGLKARDAETLAEYYRDVVGLREMTRRGASIVLGAGDRELMEIEQFSAARPDDPRSAGLYHTAFLLPTRGDLARWSRRAIDKQLPVSGASDHKVSEAIYLTDPEGNGIEIYSDRPNSQWQWNGDRVAMSTDPLDVGNLLDVIKQEGGEWTFAPQNTVVGHVHLRVGNAHEAETFWHNELGLETVQTYGDRAVFMSTGRYHHHIAANAWQSAGAGKRDEDRTGLAWVELEDTRGGNDSTFVDPWGNVVNTLKKSA</sequence>
<dbReference type="InterPro" id="IPR029068">
    <property type="entry name" value="Glyas_Bleomycin-R_OHBP_Dase"/>
</dbReference>
<dbReference type="PROSITE" id="PS51819">
    <property type="entry name" value="VOC"/>
    <property type="match status" value="1"/>
</dbReference>
<feature type="domain" description="VOC" evidence="1">
    <location>
        <begin position="75"/>
        <end position="191"/>
    </location>
</feature>
<evidence type="ECO:0000313" key="2">
    <source>
        <dbReference type="EMBL" id="EEQ95565.1"/>
    </source>
</evidence>
<keyword evidence="2" id="KW-0223">Dioxygenase</keyword>
<evidence type="ECO:0000259" key="1">
    <source>
        <dbReference type="PROSITE" id="PS51819"/>
    </source>
</evidence>